<protein>
    <submittedName>
        <fullName evidence="7">Citrate lyase</fullName>
        <ecNumber evidence="7">3.1.2.-</ecNumber>
    </submittedName>
</protein>
<keyword evidence="8" id="KW-1185">Reference proteome</keyword>
<dbReference type="Proteomes" id="UP000254978">
    <property type="component" value="Unassembled WGS sequence"/>
</dbReference>
<evidence type="ECO:0000256" key="5">
    <source>
        <dbReference type="PIRSR" id="PIRSR015582-2"/>
    </source>
</evidence>
<feature type="binding site" evidence="4">
    <location>
        <position position="67"/>
    </location>
    <ligand>
        <name>substrate</name>
    </ligand>
</feature>
<dbReference type="GO" id="GO:0016787">
    <property type="term" value="F:hydrolase activity"/>
    <property type="evidence" value="ECO:0007669"/>
    <property type="project" value="UniProtKB-KW"/>
</dbReference>
<organism evidence="7 8">
    <name type="scientific">Mycolicibacterium tokaiense</name>
    <dbReference type="NCBI Taxonomy" id="39695"/>
    <lineage>
        <taxon>Bacteria</taxon>
        <taxon>Bacillati</taxon>
        <taxon>Actinomycetota</taxon>
        <taxon>Actinomycetes</taxon>
        <taxon>Mycobacteriales</taxon>
        <taxon>Mycobacteriaceae</taxon>
        <taxon>Mycolicibacterium</taxon>
    </lineage>
</organism>
<dbReference type="Pfam" id="PF03328">
    <property type="entry name" value="HpcH_HpaI"/>
    <property type="match status" value="1"/>
</dbReference>
<keyword evidence="7" id="KW-0456">Lyase</keyword>
<keyword evidence="3 5" id="KW-0460">Magnesium</keyword>
<evidence type="ECO:0000313" key="7">
    <source>
        <dbReference type="EMBL" id="STZ60074.1"/>
    </source>
</evidence>
<dbReference type="Gene3D" id="3.20.20.60">
    <property type="entry name" value="Phosphoenolpyruvate-binding domains"/>
    <property type="match status" value="1"/>
</dbReference>
<feature type="binding site" evidence="5">
    <location>
        <position position="118"/>
    </location>
    <ligand>
        <name>Mg(2+)</name>
        <dbReference type="ChEBI" id="CHEBI:18420"/>
    </ligand>
</feature>
<dbReference type="EC" id="3.1.2.-" evidence="7"/>
<evidence type="ECO:0000256" key="3">
    <source>
        <dbReference type="ARBA" id="ARBA00022842"/>
    </source>
</evidence>
<dbReference type="OrthoDB" id="4322898at2"/>
<dbReference type="InterPro" id="IPR040442">
    <property type="entry name" value="Pyrv_kinase-like_dom_sf"/>
</dbReference>
<dbReference type="PIRSF" id="PIRSF015582">
    <property type="entry name" value="Cit_lyase_B"/>
    <property type="match status" value="1"/>
</dbReference>
<accession>A0A378THQ4</accession>
<keyword evidence="7" id="KW-0378">Hydrolase</keyword>
<feature type="binding site" evidence="4">
    <location>
        <position position="118"/>
    </location>
    <ligand>
        <name>substrate</name>
    </ligand>
</feature>
<gene>
    <name evidence="7" type="primary">mcl2_2</name>
    <name evidence="7" type="ORF">NCTC10821_03612</name>
</gene>
<comment type="cofactor">
    <cofactor evidence="1">
        <name>Mg(2+)</name>
        <dbReference type="ChEBI" id="CHEBI:18420"/>
    </cofactor>
</comment>
<dbReference type="RefSeq" id="WP_115279370.1">
    <property type="nucleotide sequence ID" value="NZ_AP022600.1"/>
</dbReference>
<dbReference type="SUPFAM" id="SSF51621">
    <property type="entry name" value="Phosphoenolpyruvate/pyruvate domain"/>
    <property type="match status" value="1"/>
</dbReference>
<proteinExistence type="predicted"/>
<feature type="domain" description="HpcH/HpaI aldolase/citrate lyase" evidence="6">
    <location>
        <begin position="10"/>
        <end position="212"/>
    </location>
</feature>
<dbReference type="EMBL" id="UGQT01000001">
    <property type="protein sequence ID" value="STZ60074.1"/>
    <property type="molecule type" value="Genomic_DNA"/>
</dbReference>
<evidence type="ECO:0000256" key="1">
    <source>
        <dbReference type="ARBA" id="ARBA00001946"/>
    </source>
</evidence>
<evidence type="ECO:0000259" key="6">
    <source>
        <dbReference type="Pfam" id="PF03328"/>
    </source>
</evidence>
<keyword evidence="2 5" id="KW-0479">Metal-binding</keyword>
<evidence type="ECO:0000256" key="4">
    <source>
        <dbReference type="PIRSR" id="PIRSR015582-1"/>
    </source>
</evidence>
<dbReference type="InterPro" id="IPR005000">
    <property type="entry name" value="Aldolase/citrate-lyase_domain"/>
</dbReference>
<dbReference type="GO" id="GO:0000287">
    <property type="term" value="F:magnesium ion binding"/>
    <property type="evidence" value="ECO:0007669"/>
    <property type="project" value="TreeGrafter"/>
</dbReference>
<dbReference type="PANTHER" id="PTHR32308:SF10">
    <property type="entry name" value="CITRATE LYASE SUBUNIT BETA"/>
    <property type="match status" value="1"/>
</dbReference>
<evidence type="ECO:0000256" key="2">
    <source>
        <dbReference type="ARBA" id="ARBA00022723"/>
    </source>
</evidence>
<name>A0A378THQ4_9MYCO</name>
<reference evidence="7 8" key="1">
    <citation type="submission" date="2018-06" db="EMBL/GenBank/DDBJ databases">
        <authorList>
            <consortium name="Pathogen Informatics"/>
            <person name="Doyle S."/>
        </authorList>
    </citation>
    <scope>NUCLEOTIDE SEQUENCE [LARGE SCALE GENOMIC DNA]</scope>
    <source>
        <strain evidence="7 8">NCTC10821</strain>
    </source>
</reference>
<dbReference type="InterPro" id="IPR011206">
    <property type="entry name" value="Citrate_lyase_beta/mcl1/mcl2"/>
</dbReference>
<dbReference type="InterPro" id="IPR015813">
    <property type="entry name" value="Pyrv/PenolPyrv_kinase-like_dom"/>
</dbReference>
<dbReference type="AlphaFoldDB" id="A0A378THQ4"/>
<dbReference type="PANTHER" id="PTHR32308">
    <property type="entry name" value="LYASE BETA SUBUNIT, PUTATIVE (AFU_ORTHOLOGUE AFUA_4G13030)-RELATED"/>
    <property type="match status" value="1"/>
</dbReference>
<dbReference type="GO" id="GO:0016829">
    <property type="term" value="F:lyase activity"/>
    <property type="evidence" value="ECO:0007669"/>
    <property type="project" value="UniProtKB-KW"/>
</dbReference>
<evidence type="ECO:0000313" key="8">
    <source>
        <dbReference type="Proteomes" id="UP000254978"/>
    </source>
</evidence>
<sequence>MNAELVRLARTLLFVPGNRPQRFGKAQAAQPDIVIIDLEDAVGPPEKDAAREHAAAWLAAGNAAMVRINAPDTAWHAADLALVAQHRMPVMVAKAERAEQLERITEMAPGAPLVPLIETAAGVRAVHELSAVAGVTRLAFGSIDLGNELGVNPDDRTALLLHRSLLVLASAAAGLAPPIDGVTTVFTETDTVTSDVRYARSLGVTAKLCIHPAQVAAVHRAMAPSESEIDWAGEVLAAAEHADGSAVAVNGQMIDVPVVERARRILAAAGR</sequence>
<feature type="binding site" evidence="5">
    <location>
        <position position="144"/>
    </location>
    <ligand>
        <name>Mg(2+)</name>
        <dbReference type="ChEBI" id="CHEBI:18420"/>
    </ligand>
</feature>
<dbReference type="GO" id="GO:0006107">
    <property type="term" value="P:oxaloacetate metabolic process"/>
    <property type="evidence" value="ECO:0007669"/>
    <property type="project" value="TreeGrafter"/>
</dbReference>